<proteinExistence type="predicted"/>
<evidence type="ECO:0008006" key="6">
    <source>
        <dbReference type="Google" id="ProtNLM"/>
    </source>
</evidence>
<keyword evidence="3" id="KW-0560">Oxidoreductase</keyword>
<protein>
    <recommendedName>
        <fullName evidence="6">Flavin-containing monooxygenase</fullName>
    </recommendedName>
</protein>
<dbReference type="PRINTS" id="PR00419">
    <property type="entry name" value="ADXRDTASE"/>
</dbReference>
<dbReference type="PANTHER" id="PTHR23023">
    <property type="entry name" value="DIMETHYLANILINE MONOOXYGENASE"/>
    <property type="match status" value="1"/>
</dbReference>
<dbReference type="InterPro" id="IPR050346">
    <property type="entry name" value="FMO-like"/>
</dbReference>
<sequence>MGQSCKVAVIGAGIAGLVTARELQREGHHVTVFEKANRVGGTWLYDPRAMSFLDYPFVKKEGGDPRPFPGHEEILRFLEDFATDFGLKELIRFEHEVVQVELVDEASHKSNEIITVDDNRVGPLYEHVFPPSLAPWLSFVGLPYMAVCMVLELQAKWVAKRFAHNLQYDEVEYKAWLAAQSDINLPKLLKEISVFSLVKARSRSGDDYRDTWDVEEWMQQMEASD</sequence>
<dbReference type="InterPro" id="IPR036188">
    <property type="entry name" value="FAD/NAD-bd_sf"/>
</dbReference>
<evidence type="ECO:0000256" key="3">
    <source>
        <dbReference type="ARBA" id="ARBA00023002"/>
    </source>
</evidence>
<evidence type="ECO:0000313" key="4">
    <source>
        <dbReference type="EMBL" id="GMI66933.1"/>
    </source>
</evidence>
<dbReference type="SUPFAM" id="SSF51905">
    <property type="entry name" value="FAD/NAD(P)-binding domain"/>
    <property type="match status" value="1"/>
</dbReference>
<reference evidence="4" key="1">
    <citation type="submission" date="2023-05" db="EMBL/GenBank/DDBJ databases">
        <title>Genome and transcriptome analyses reveal genes involved in the formation of fine ridges on petal epidermal cells in Hibiscus trionum.</title>
        <authorList>
            <person name="Koshimizu S."/>
            <person name="Masuda S."/>
            <person name="Ishii T."/>
            <person name="Shirasu K."/>
            <person name="Hoshino A."/>
            <person name="Arita M."/>
        </authorList>
    </citation>
    <scope>NUCLEOTIDE SEQUENCE</scope>
    <source>
        <strain evidence="4">Hamamatsu line</strain>
    </source>
</reference>
<dbReference type="Gene3D" id="3.50.50.60">
    <property type="entry name" value="FAD/NAD(P)-binding domain"/>
    <property type="match status" value="3"/>
</dbReference>
<dbReference type="GO" id="GO:0016491">
    <property type="term" value="F:oxidoreductase activity"/>
    <property type="evidence" value="ECO:0007669"/>
    <property type="project" value="UniProtKB-KW"/>
</dbReference>
<organism evidence="4 5">
    <name type="scientific">Hibiscus trionum</name>
    <name type="common">Flower of an hour</name>
    <dbReference type="NCBI Taxonomy" id="183268"/>
    <lineage>
        <taxon>Eukaryota</taxon>
        <taxon>Viridiplantae</taxon>
        <taxon>Streptophyta</taxon>
        <taxon>Embryophyta</taxon>
        <taxon>Tracheophyta</taxon>
        <taxon>Spermatophyta</taxon>
        <taxon>Magnoliopsida</taxon>
        <taxon>eudicotyledons</taxon>
        <taxon>Gunneridae</taxon>
        <taxon>Pentapetalae</taxon>
        <taxon>rosids</taxon>
        <taxon>malvids</taxon>
        <taxon>Malvales</taxon>
        <taxon>Malvaceae</taxon>
        <taxon>Malvoideae</taxon>
        <taxon>Hibiscus</taxon>
    </lineage>
</organism>
<evidence type="ECO:0000256" key="1">
    <source>
        <dbReference type="ARBA" id="ARBA00022630"/>
    </source>
</evidence>
<name>A0A9W7LJA5_HIBTR</name>
<dbReference type="EMBL" id="BSYR01000004">
    <property type="protein sequence ID" value="GMI66933.1"/>
    <property type="molecule type" value="Genomic_DNA"/>
</dbReference>
<keyword evidence="1" id="KW-0285">Flavoprotein</keyword>
<dbReference type="OrthoDB" id="66881at2759"/>
<comment type="caution">
    <text evidence="4">The sequence shown here is derived from an EMBL/GenBank/DDBJ whole genome shotgun (WGS) entry which is preliminary data.</text>
</comment>
<dbReference type="Pfam" id="PF13450">
    <property type="entry name" value="NAD_binding_8"/>
    <property type="match status" value="1"/>
</dbReference>
<evidence type="ECO:0000256" key="2">
    <source>
        <dbReference type="ARBA" id="ARBA00022827"/>
    </source>
</evidence>
<dbReference type="AlphaFoldDB" id="A0A9W7LJA5"/>
<dbReference type="Proteomes" id="UP001165190">
    <property type="component" value="Unassembled WGS sequence"/>
</dbReference>
<keyword evidence="5" id="KW-1185">Reference proteome</keyword>
<gene>
    <name evidence="4" type="ORF">HRI_000362600</name>
</gene>
<keyword evidence="2" id="KW-0274">FAD</keyword>
<evidence type="ECO:0000313" key="5">
    <source>
        <dbReference type="Proteomes" id="UP001165190"/>
    </source>
</evidence>
<accession>A0A9W7LJA5</accession>